<sequence length="58" mass="6412">MSDKPKSLVERTCALQSCSKVFFARTADVKAGWGLYCCKPCKAKAQAEKKAAEKKDKQ</sequence>
<keyword evidence="2" id="KW-1185">Reference proteome</keyword>
<evidence type="ECO:0000313" key="2">
    <source>
        <dbReference type="Proteomes" id="UP000224101"/>
    </source>
</evidence>
<protein>
    <submittedName>
        <fullName evidence="1">Uncharacterized protein</fullName>
    </submittedName>
</protein>
<dbReference type="Proteomes" id="UP000224101">
    <property type="component" value="Segment"/>
</dbReference>
<proteinExistence type="predicted"/>
<accession>A0A218M3D1</accession>
<name>A0A218M3D1_9CAUD</name>
<reference evidence="1 2" key="1">
    <citation type="submission" date="2017-08" db="EMBL/GenBank/DDBJ databases">
        <title>Characterization and complete genome sequence of novel bacteriophage infecting the causal agent of bacterial fruit blotch, Acidovorax citrulli.</title>
        <authorList>
            <person name="Midani A.R."/>
            <person name="Park S.-H."/>
            <person name="Choi T.-J."/>
        </authorList>
    </citation>
    <scope>NUCLEOTIDE SEQUENCE [LARGE SCALE GENOMIC DNA]</scope>
</reference>
<evidence type="ECO:0000313" key="1">
    <source>
        <dbReference type="EMBL" id="ASD50547.1"/>
    </source>
</evidence>
<dbReference type="KEGG" id="vg:40085698"/>
<organism evidence="1 2">
    <name type="scientific">Acidovorax phage ACP17</name>
    <dbReference type="NCBI Taxonomy" id="2010329"/>
    <lineage>
        <taxon>Viruses</taxon>
        <taxon>Duplodnaviria</taxon>
        <taxon>Heunggongvirae</taxon>
        <taxon>Uroviricota</taxon>
        <taxon>Caudoviricetes</taxon>
        <taxon>Busanvirus</taxon>
        <taxon>Busanvirus ACP17</taxon>
    </lineage>
</organism>
<dbReference type="OrthoDB" id="29347at10239"/>
<dbReference type="RefSeq" id="YP_009609613.1">
    <property type="nucleotide sequence ID" value="NC_041997.1"/>
</dbReference>
<dbReference type="GeneID" id="40085698"/>
<dbReference type="EMBL" id="KY979132">
    <property type="protein sequence ID" value="ASD50547.1"/>
    <property type="molecule type" value="Genomic_DNA"/>
</dbReference>